<organism evidence="1 2">
    <name type="scientific">Aspergillus niger</name>
    <dbReference type="NCBI Taxonomy" id="5061"/>
    <lineage>
        <taxon>Eukaryota</taxon>
        <taxon>Fungi</taxon>
        <taxon>Dikarya</taxon>
        <taxon>Ascomycota</taxon>
        <taxon>Pezizomycotina</taxon>
        <taxon>Eurotiomycetes</taxon>
        <taxon>Eurotiomycetidae</taxon>
        <taxon>Eurotiales</taxon>
        <taxon>Aspergillaceae</taxon>
        <taxon>Aspergillus</taxon>
        <taxon>Aspergillus subgen. Circumdati</taxon>
    </lineage>
</organism>
<name>A0A100INS2_ASPNG</name>
<dbReference type="VEuPathDB" id="FungiDB:ASPNIDRAFT2_179205"/>
<proteinExistence type="predicted"/>
<comment type="caution">
    <text evidence="1">The sequence shown here is derived from an EMBL/GenBank/DDBJ whole genome shotgun (WGS) entry which is preliminary data.</text>
</comment>
<evidence type="ECO:0000313" key="2">
    <source>
        <dbReference type="Proteomes" id="UP000068243"/>
    </source>
</evidence>
<gene>
    <name evidence="1" type="ORF">ABL_07255</name>
</gene>
<dbReference type="Proteomes" id="UP000068243">
    <property type="component" value="Unassembled WGS sequence"/>
</dbReference>
<dbReference type="OrthoDB" id="4573177at2759"/>
<dbReference type="AlphaFoldDB" id="A0A100INS2"/>
<dbReference type="VEuPathDB" id="FungiDB:M747DRAFT_242778"/>
<accession>A0A100INS2</accession>
<dbReference type="OMA" id="WFLAESV"/>
<dbReference type="EMBL" id="BCMY01000013">
    <property type="protein sequence ID" value="GAQ44594.1"/>
    <property type="molecule type" value="Genomic_DNA"/>
</dbReference>
<dbReference type="VEuPathDB" id="FungiDB:An11g08780"/>
<protein>
    <submittedName>
        <fullName evidence="1">Fibronectin type III domain protein</fullName>
    </submittedName>
</protein>
<sequence length="273" mass="31164">MSHLRPSGILPQNKAPDYEIRLVLEPAEILTPSIELKTDVQSTFNMQPSPTMEVIEFLDTPTKEMFGAGWSVSTRKAQGDSAVEFTYRHHYPITNSDIDRILIHANLQGFNNEPTGDSREFKAQVEWGYEQKMLSMTTKKKLDGFLPNELEFPKADTLRQLLIAKAPNKFKHWKLHDWGTYALQRSVIHGPIHVDRYSGSWDGKPIGLEVWHMVNALAERTDYIVELSFKTINRSSASSKQRKLVDEMKSKGWLVVEDEDLVKTGAILDAYAF</sequence>
<evidence type="ECO:0000313" key="1">
    <source>
        <dbReference type="EMBL" id="GAQ44594.1"/>
    </source>
</evidence>
<reference evidence="2" key="1">
    <citation type="journal article" date="2016" name="Genome Announc.">
        <title>Draft genome sequence of Aspergillus niger strain An76.</title>
        <authorList>
            <person name="Gong W."/>
            <person name="Cheng Z."/>
            <person name="Zhang H."/>
            <person name="Liu L."/>
            <person name="Gao P."/>
            <person name="Wang L."/>
        </authorList>
    </citation>
    <scope>NUCLEOTIDE SEQUENCE [LARGE SCALE GENOMIC DNA]</scope>
    <source>
        <strain evidence="2">An76</strain>
    </source>
</reference>
<dbReference type="VEuPathDB" id="FungiDB:ATCC64974_93610"/>